<dbReference type="NCBIfam" id="TIGR04203">
    <property type="entry name" value="RPT_S_cricet"/>
    <property type="match status" value="1"/>
</dbReference>
<dbReference type="Proteomes" id="UP000248689">
    <property type="component" value="Unassembled WGS sequence"/>
</dbReference>
<feature type="compositionally biased region" description="Polar residues" evidence="11">
    <location>
        <begin position="100"/>
        <end position="114"/>
    </location>
</feature>
<dbReference type="InterPro" id="IPR026394">
    <property type="entry name" value="RPT_S_cricet"/>
</dbReference>
<dbReference type="RefSeq" id="WP_181015877.1">
    <property type="nucleotide sequence ID" value="NZ_PTPX01000013.1"/>
</dbReference>
<evidence type="ECO:0000259" key="13">
    <source>
        <dbReference type="Pfam" id="PF05662"/>
    </source>
</evidence>
<evidence type="ECO:0000256" key="1">
    <source>
        <dbReference type="ARBA" id="ARBA00004241"/>
    </source>
</evidence>
<keyword evidence="7" id="KW-0732">Signal</keyword>
<dbReference type="InterPro" id="IPR005594">
    <property type="entry name" value="YadA_C"/>
</dbReference>
<evidence type="ECO:0000259" key="12">
    <source>
        <dbReference type="Pfam" id="PF03895"/>
    </source>
</evidence>
<dbReference type="EMBL" id="PTPX01000013">
    <property type="protein sequence ID" value="RAL18828.1"/>
    <property type="molecule type" value="Genomic_DNA"/>
</dbReference>
<accession>A0A328BWX9</accession>
<evidence type="ECO:0000256" key="10">
    <source>
        <dbReference type="ARBA" id="ARBA00023237"/>
    </source>
</evidence>
<sequence>ASVVDNQDGTHTITVTDGNGQTSTTTVRNGVDGKDGVAGKDGKDGTSATATVTNNNDGTHTISVTDATGTTTTTVRDGAKGEKGDMGANGRDGVDGKDGTSATATVTNNNDGTHTISVTDATGTTTTIVRDGKDGVNGKDGAPGTPGGSQDIKIIPGTYVNDVARVESADEITFTVNVNGTTVEAGKNMVVNSKQGEGNTTVYTVETGDSIVVGEPGKDGKDGKDGFIGVNGKDGASVAINGKDGSIGLTGPKGADGKDGASATINVKDGQPGVNGKDGETLTRIVYTPVDPDGNPKTPEEVATLSDGLKFVGNDTDKVIEKKLNETLRILGGLAQSEGASEKNIRVDVVNGELVIKISEKPNFEQVTTGDTSISNDGLVINNGPKVTKDGVDAGDKQITNVKDGDITVDSKDAVNGSQLYETNQGWTVTTSGNTDTKVTSRVKLGKSATQAENTVTFEGGKNIKINQVGNNISVATVENPTFTSVTVGGDNGVKVSSSTAKDGVKELSVGSKGAETRITNVAPGIKDTDAVNVSQLKQVQGDINNVNNKVDKLDKRVRGIGASSAAASSLPQVMSAGKSMVSAAAGGYAGASAVAVGYSRASDNGKVVLKLQGTANSQGHISGGVGVGYQW</sequence>
<feature type="compositionally biased region" description="Basic and acidic residues" evidence="11">
    <location>
        <begin position="31"/>
        <end position="44"/>
    </location>
</feature>
<keyword evidence="6" id="KW-0812">Transmembrane</keyword>
<feature type="domain" description="Trimeric autotransporter adhesin YadA-like stalk" evidence="13">
    <location>
        <begin position="518"/>
        <end position="552"/>
    </location>
</feature>
<keyword evidence="4" id="KW-0813">Transport</keyword>
<evidence type="ECO:0000256" key="8">
    <source>
        <dbReference type="ARBA" id="ARBA00022927"/>
    </source>
</evidence>
<keyword evidence="10" id="KW-0998">Cell outer membrane</keyword>
<keyword evidence="9" id="KW-0472">Membrane</keyword>
<dbReference type="InterPro" id="IPR011049">
    <property type="entry name" value="Serralysin-like_metalloprot_C"/>
</dbReference>
<evidence type="ECO:0000256" key="6">
    <source>
        <dbReference type="ARBA" id="ARBA00022692"/>
    </source>
</evidence>
<dbReference type="InterPro" id="IPR045584">
    <property type="entry name" value="Pilin-like"/>
</dbReference>
<keyword evidence="8" id="KW-0653">Protein transport</keyword>
<feature type="compositionally biased region" description="Low complexity" evidence="11">
    <location>
        <begin position="115"/>
        <end position="127"/>
    </location>
</feature>
<dbReference type="Gene3D" id="3.30.1300.30">
    <property type="entry name" value="GSPII I/J protein-like"/>
    <property type="match status" value="1"/>
</dbReference>
<keyword evidence="15" id="KW-1185">Reference proteome</keyword>
<dbReference type="AlphaFoldDB" id="A0A328BWX9"/>
<evidence type="ECO:0000256" key="2">
    <source>
        <dbReference type="ARBA" id="ARBA00004442"/>
    </source>
</evidence>
<feature type="compositionally biased region" description="Polar residues" evidence="11">
    <location>
        <begin position="1"/>
        <end position="28"/>
    </location>
</feature>
<evidence type="ECO:0000256" key="5">
    <source>
        <dbReference type="ARBA" id="ARBA00022452"/>
    </source>
</evidence>
<dbReference type="SUPFAM" id="SSF54523">
    <property type="entry name" value="Pili subunits"/>
    <property type="match status" value="1"/>
</dbReference>
<dbReference type="Pfam" id="PF03895">
    <property type="entry name" value="YadA_anchor"/>
    <property type="match status" value="1"/>
</dbReference>
<feature type="compositionally biased region" description="Low complexity" evidence="11">
    <location>
        <begin position="64"/>
        <end position="76"/>
    </location>
</feature>
<evidence type="ECO:0000256" key="3">
    <source>
        <dbReference type="ARBA" id="ARBA00005848"/>
    </source>
</evidence>
<proteinExistence type="inferred from homology"/>
<gene>
    <name evidence="14" type="ORF">C5N92_06770</name>
</gene>
<dbReference type="GO" id="GO:0009986">
    <property type="term" value="C:cell surface"/>
    <property type="evidence" value="ECO:0007669"/>
    <property type="project" value="UniProtKB-SubCell"/>
</dbReference>
<comment type="caution">
    <text evidence="14">The sequence shown here is derived from an EMBL/GenBank/DDBJ whole genome shotgun (WGS) entry which is preliminary data.</text>
</comment>
<feature type="region of interest" description="Disordered" evidence="11">
    <location>
        <begin position="1"/>
        <end position="150"/>
    </location>
</feature>
<dbReference type="GO" id="GO:0015031">
    <property type="term" value="P:protein transport"/>
    <property type="evidence" value="ECO:0007669"/>
    <property type="project" value="UniProtKB-KW"/>
</dbReference>
<evidence type="ECO:0000313" key="15">
    <source>
        <dbReference type="Proteomes" id="UP000248689"/>
    </source>
</evidence>
<dbReference type="Gene3D" id="2.150.10.10">
    <property type="entry name" value="Serralysin-like metalloprotease, C-terminal"/>
    <property type="match status" value="1"/>
</dbReference>
<dbReference type="Pfam" id="PF05662">
    <property type="entry name" value="YadA_stalk"/>
    <property type="match status" value="2"/>
</dbReference>
<reference evidence="15" key="1">
    <citation type="submission" date="2018-02" db="EMBL/GenBank/DDBJ databases">
        <title>Glaesserella australis sp. nov., isolated from the lungs of pigs.</title>
        <authorList>
            <person name="Turni C."/>
            <person name="Christensen H."/>
        </authorList>
    </citation>
    <scope>NUCLEOTIDE SEQUENCE [LARGE SCALE GENOMIC DNA]</scope>
    <source>
        <strain evidence="15">HS4635</strain>
    </source>
</reference>
<evidence type="ECO:0008006" key="16">
    <source>
        <dbReference type="Google" id="ProtNLM"/>
    </source>
</evidence>
<dbReference type="GO" id="GO:0009279">
    <property type="term" value="C:cell outer membrane"/>
    <property type="evidence" value="ECO:0007669"/>
    <property type="project" value="UniProtKB-SubCell"/>
</dbReference>
<protein>
    <recommendedName>
        <fullName evidence="16">Adhesin</fullName>
    </recommendedName>
</protein>
<dbReference type="PANTHER" id="PTHR24637">
    <property type="entry name" value="COLLAGEN"/>
    <property type="match status" value="1"/>
</dbReference>
<feature type="domain" description="Trimeric autotransporter adhesin YadA-like C-terminal membrane anchor" evidence="12">
    <location>
        <begin position="572"/>
        <end position="632"/>
    </location>
</feature>
<feature type="domain" description="Trimeric autotransporter adhesin YadA-like stalk" evidence="13">
    <location>
        <begin position="398"/>
        <end position="439"/>
    </location>
</feature>
<comment type="subcellular location">
    <subcellularLocation>
        <location evidence="2">Cell outer membrane</location>
    </subcellularLocation>
    <subcellularLocation>
        <location evidence="1">Cell surface</location>
    </subcellularLocation>
</comment>
<keyword evidence="5" id="KW-1134">Transmembrane beta strand</keyword>
<organism evidence="14 15">
    <name type="scientific">Glaesserella australis</name>
    <dbReference type="NCBI Taxonomy" id="2094024"/>
    <lineage>
        <taxon>Bacteria</taxon>
        <taxon>Pseudomonadati</taxon>
        <taxon>Pseudomonadota</taxon>
        <taxon>Gammaproteobacteria</taxon>
        <taxon>Pasteurellales</taxon>
        <taxon>Pasteurellaceae</taxon>
        <taxon>Glaesserella</taxon>
    </lineage>
</organism>
<feature type="non-terminal residue" evidence="14">
    <location>
        <position position="1"/>
    </location>
</feature>
<comment type="similarity">
    <text evidence="3">Belongs to the autotransporter-2 (AT-2) (TC 1.B.40) family.</text>
</comment>
<evidence type="ECO:0000256" key="7">
    <source>
        <dbReference type="ARBA" id="ARBA00022729"/>
    </source>
</evidence>
<dbReference type="Pfam" id="PF19079">
    <property type="entry name" value="CFSR"/>
    <property type="match status" value="3"/>
</dbReference>
<evidence type="ECO:0000256" key="4">
    <source>
        <dbReference type="ARBA" id="ARBA00022448"/>
    </source>
</evidence>
<feature type="compositionally biased region" description="Polar residues" evidence="11">
    <location>
        <begin position="46"/>
        <end position="63"/>
    </location>
</feature>
<dbReference type="Gene3D" id="2.20.70.140">
    <property type="match status" value="1"/>
</dbReference>
<dbReference type="SUPFAM" id="SSF101967">
    <property type="entry name" value="Adhesin YadA, collagen-binding domain"/>
    <property type="match status" value="2"/>
</dbReference>
<evidence type="ECO:0000313" key="14">
    <source>
        <dbReference type="EMBL" id="RAL18828.1"/>
    </source>
</evidence>
<evidence type="ECO:0000256" key="9">
    <source>
        <dbReference type="ARBA" id="ARBA00023136"/>
    </source>
</evidence>
<dbReference type="InterPro" id="IPR008635">
    <property type="entry name" value="Coiled_stalk_dom"/>
</dbReference>
<evidence type="ECO:0000256" key="11">
    <source>
        <dbReference type="SAM" id="MobiDB-lite"/>
    </source>
</evidence>
<name>A0A328BWX9_9PAST</name>